<feature type="signal peptide" evidence="1">
    <location>
        <begin position="1"/>
        <end position="24"/>
    </location>
</feature>
<feature type="chain" id="PRO_5043562553" description="Secreted protein" evidence="1">
    <location>
        <begin position="25"/>
        <end position="94"/>
    </location>
</feature>
<evidence type="ECO:0000256" key="1">
    <source>
        <dbReference type="SAM" id="SignalP"/>
    </source>
</evidence>
<organism evidence="2 3">
    <name type="scientific">Caerostris darwini</name>
    <dbReference type="NCBI Taxonomy" id="1538125"/>
    <lineage>
        <taxon>Eukaryota</taxon>
        <taxon>Metazoa</taxon>
        <taxon>Ecdysozoa</taxon>
        <taxon>Arthropoda</taxon>
        <taxon>Chelicerata</taxon>
        <taxon>Arachnida</taxon>
        <taxon>Araneae</taxon>
        <taxon>Araneomorphae</taxon>
        <taxon>Entelegynae</taxon>
        <taxon>Araneoidea</taxon>
        <taxon>Araneidae</taxon>
        <taxon>Caerostris</taxon>
    </lineage>
</organism>
<keyword evidence="3" id="KW-1185">Reference proteome</keyword>
<sequence length="94" mass="10058">MASGITAQWLTAFLALLEPPLMFLTVHETGVAGVWIKQTVKTQHDSSGAVQCPAAPPPALCQQPVMSMSGSISEPNSVAIIVFETLFHLVRNKI</sequence>
<protein>
    <recommendedName>
        <fullName evidence="4">Secreted protein</fullName>
    </recommendedName>
</protein>
<evidence type="ECO:0000313" key="3">
    <source>
        <dbReference type="Proteomes" id="UP001054837"/>
    </source>
</evidence>
<reference evidence="2 3" key="1">
    <citation type="submission" date="2021-06" db="EMBL/GenBank/DDBJ databases">
        <title>Caerostris darwini draft genome.</title>
        <authorList>
            <person name="Kono N."/>
            <person name="Arakawa K."/>
        </authorList>
    </citation>
    <scope>NUCLEOTIDE SEQUENCE [LARGE SCALE GENOMIC DNA]</scope>
</reference>
<name>A0AAV4RSB7_9ARAC</name>
<keyword evidence="1" id="KW-0732">Signal</keyword>
<gene>
    <name evidence="2" type="ORF">CDAR_59721</name>
</gene>
<accession>A0AAV4RSB7</accession>
<dbReference type="AlphaFoldDB" id="A0AAV4RSB7"/>
<proteinExistence type="predicted"/>
<evidence type="ECO:0000313" key="2">
    <source>
        <dbReference type="EMBL" id="GIY23231.1"/>
    </source>
</evidence>
<comment type="caution">
    <text evidence="2">The sequence shown here is derived from an EMBL/GenBank/DDBJ whole genome shotgun (WGS) entry which is preliminary data.</text>
</comment>
<dbReference type="EMBL" id="BPLQ01006523">
    <property type="protein sequence ID" value="GIY23231.1"/>
    <property type="molecule type" value="Genomic_DNA"/>
</dbReference>
<evidence type="ECO:0008006" key="4">
    <source>
        <dbReference type="Google" id="ProtNLM"/>
    </source>
</evidence>
<dbReference type="Proteomes" id="UP001054837">
    <property type="component" value="Unassembled WGS sequence"/>
</dbReference>